<evidence type="ECO:0000256" key="1">
    <source>
        <dbReference type="ARBA" id="ARBA00004141"/>
    </source>
</evidence>
<feature type="domain" description="EamA" evidence="8">
    <location>
        <begin position="181"/>
        <end position="318"/>
    </location>
</feature>
<feature type="transmembrane region" description="Helical" evidence="7">
    <location>
        <begin position="64"/>
        <end position="86"/>
    </location>
</feature>
<dbReference type="EMBL" id="CP133762">
    <property type="protein sequence ID" value="WMX44798.1"/>
    <property type="molecule type" value="Genomic_DNA"/>
</dbReference>
<sequence length="324" mass="32676">MTSPAVDPAPETHPAATELRTAASPAPAARRITGAVWVGLGIVYVVWGSTYLGIRVVVETMPPFLSAGARFVTAGLILMAVVAWRRGPAALKVSRRELASAAVVGLLLLVGGNGLVVLAETSIPSGLAALLVAVVPAWVVLLKAAFGDWPSAGGTAGVLLGLAGLGVLTLPGLSGEIAIGGVVLVVVGALLWALGSFSAGRIPMPASPFTASAYEMVAGGLAGLAVGLFRGEQHGLDLTAVSGRSWAALAYLVVFGSLVAFTAYAWLIQTAPISLVATYAYVNPVVAVALGALILDEALTWSIMLGGAIVVLGVGLIVSTERRG</sequence>
<keyword evidence="10" id="KW-1185">Reference proteome</keyword>
<feature type="domain" description="EamA" evidence="8">
    <location>
        <begin position="43"/>
        <end position="169"/>
    </location>
</feature>
<proteinExistence type="inferred from homology"/>
<evidence type="ECO:0000256" key="3">
    <source>
        <dbReference type="ARBA" id="ARBA00022692"/>
    </source>
</evidence>
<dbReference type="InterPro" id="IPR037185">
    <property type="entry name" value="EmrE-like"/>
</dbReference>
<reference evidence="9 10" key="1">
    <citation type="submission" date="2023-09" db="EMBL/GenBank/DDBJ databases">
        <title>Complete genome of Streptomyces roseicoloratus T14.</title>
        <authorList>
            <person name="Bashizi T."/>
            <person name="Kim M.-J."/>
            <person name="Lee G."/>
            <person name="Tagele S.B."/>
            <person name="Shin J.-H."/>
        </authorList>
    </citation>
    <scope>NUCLEOTIDE SEQUENCE [LARGE SCALE GENOMIC DNA]</scope>
    <source>
        <strain evidence="9 10">T14</strain>
    </source>
</reference>
<comment type="similarity">
    <text evidence="2">Belongs to the EamA transporter family.</text>
</comment>
<organism evidence="9 10">
    <name type="scientific">Streptomyces roseicoloratus</name>
    <dbReference type="NCBI Taxonomy" id="2508722"/>
    <lineage>
        <taxon>Bacteria</taxon>
        <taxon>Bacillati</taxon>
        <taxon>Actinomycetota</taxon>
        <taxon>Actinomycetes</taxon>
        <taxon>Kitasatosporales</taxon>
        <taxon>Streptomycetaceae</taxon>
        <taxon>Streptomyces</taxon>
    </lineage>
</organism>
<name>A0ABY9RSR9_9ACTN</name>
<evidence type="ECO:0000256" key="2">
    <source>
        <dbReference type="ARBA" id="ARBA00007362"/>
    </source>
</evidence>
<feature type="transmembrane region" description="Helical" evidence="7">
    <location>
        <begin position="98"/>
        <end position="119"/>
    </location>
</feature>
<keyword evidence="3 7" id="KW-0812">Transmembrane</keyword>
<accession>A0ABY9RSR9</accession>
<evidence type="ECO:0000256" key="4">
    <source>
        <dbReference type="ARBA" id="ARBA00022989"/>
    </source>
</evidence>
<evidence type="ECO:0000256" key="7">
    <source>
        <dbReference type="SAM" id="Phobius"/>
    </source>
</evidence>
<gene>
    <name evidence="9" type="ORF">RGF97_07940</name>
</gene>
<evidence type="ECO:0000313" key="10">
    <source>
        <dbReference type="Proteomes" id="UP001250858"/>
    </source>
</evidence>
<feature type="transmembrane region" description="Helical" evidence="7">
    <location>
        <begin position="35"/>
        <end position="58"/>
    </location>
</feature>
<feature type="transmembrane region" description="Helical" evidence="7">
    <location>
        <begin position="153"/>
        <end position="171"/>
    </location>
</feature>
<dbReference type="SUPFAM" id="SSF103481">
    <property type="entry name" value="Multidrug resistance efflux transporter EmrE"/>
    <property type="match status" value="2"/>
</dbReference>
<feature type="transmembrane region" description="Helical" evidence="7">
    <location>
        <begin position="275"/>
        <end position="295"/>
    </location>
</feature>
<dbReference type="Pfam" id="PF00892">
    <property type="entry name" value="EamA"/>
    <property type="match status" value="2"/>
</dbReference>
<feature type="transmembrane region" description="Helical" evidence="7">
    <location>
        <begin position="209"/>
        <end position="229"/>
    </location>
</feature>
<evidence type="ECO:0000256" key="5">
    <source>
        <dbReference type="ARBA" id="ARBA00023136"/>
    </source>
</evidence>
<evidence type="ECO:0000256" key="6">
    <source>
        <dbReference type="SAM" id="MobiDB-lite"/>
    </source>
</evidence>
<feature type="transmembrane region" description="Helical" evidence="7">
    <location>
        <begin position="249"/>
        <end position="268"/>
    </location>
</feature>
<dbReference type="Gene3D" id="1.10.3730.20">
    <property type="match status" value="1"/>
</dbReference>
<evidence type="ECO:0000313" key="9">
    <source>
        <dbReference type="EMBL" id="WMX44798.1"/>
    </source>
</evidence>
<protein>
    <submittedName>
        <fullName evidence="9">EamA family transporter</fullName>
    </submittedName>
</protein>
<feature type="transmembrane region" description="Helical" evidence="7">
    <location>
        <begin position="125"/>
        <end position="146"/>
    </location>
</feature>
<keyword evidence="5 7" id="KW-0472">Membrane</keyword>
<dbReference type="InterPro" id="IPR000620">
    <property type="entry name" value="EamA_dom"/>
</dbReference>
<feature type="transmembrane region" description="Helical" evidence="7">
    <location>
        <begin position="177"/>
        <end position="197"/>
    </location>
</feature>
<feature type="transmembrane region" description="Helical" evidence="7">
    <location>
        <begin position="301"/>
        <end position="319"/>
    </location>
</feature>
<evidence type="ECO:0000259" key="8">
    <source>
        <dbReference type="Pfam" id="PF00892"/>
    </source>
</evidence>
<dbReference type="RefSeq" id="WP_128976265.1">
    <property type="nucleotide sequence ID" value="NZ_CP133762.1"/>
</dbReference>
<dbReference type="PANTHER" id="PTHR32322:SF2">
    <property type="entry name" value="EAMA DOMAIN-CONTAINING PROTEIN"/>
    <property type="match status" value="1"/>
</dbReference>
<keyword evidence="4 7" id="KW-1133">Transmembrane helix</keyword>
<comment type="subcellular location">
    <subcellularLocation>
        <location evidence="1">Membrane</location>
        <topology evidence="1">Multi-pass membrane protein</topology>
    </subcellularLocation>
</comment>
<dbReference type="Proteomes" id="UP001250858">
    <property type="component" value="Chromosome"/>
</dbReference>
<dbReference type="InterPro" id="IPR050638">
    <property type="entry name" value="AA-Vitamin_Transporters"/>
</dbReference>
<dbReference type="PANTHER" id="PTHR32322">
    <property type="entry name" value="INNER MEMBRANE TRANSPORTER"/>
    <property type="match status" value="1"/>
</dbReference>
<feature type="region of interest" description="Disordered" evidence="6">
    <location>
        <begin position="1"/>
        <end position="22"/>
    </location>
</feature>